<name>A0A1B1USJ7_9BRAD</name>
<evidence type="ECO:0000313" key="8">
    <source>
        <dbReference type="Proteomes" id="UP000092839"/>
    </source>
</evidence>
<dbReference type="PROSITE" id="PS51683">
    <property type="entry name" value="SAM_OMT_II"/>
    <property type="match status" value="1"/>
</dbReference>
<dbReference type="InterPro" id="IPR012967">
    <property type="entry name" value="COMT_dimerisation"/>
</dbReference>
<feature type="domain" description="O-methyltransferase C-terminal" evidence="5">
    <location>
        <begin position="107"/>
        <end position="311"/>
    </location>
</feature>
<dbReference type="KEGG" id="bic:LMTR13_20525"/>
<evidence type="ECO:0000259" key="6">
    <source>
        <dbReference type="Pfam" id="PF08100"/>
    </source>
</evidence>
<feature type="active site" description="Proton acceptor" evidence="4">
    <location>
        <position position="241"/>
    </location>
</feature>
<keyword evidence="3" id="KW-0949">S-adenosyl-L-methionine</keyword>
<evidence type="ECO:0000313" key="7">
    <source>
        <dbReference type="EMBL" id="ANW05723.1"/>
    </source>
</evidence>
<dbReference type="InterPro" id="IPR016461">
    <property type="entry name" value="COMT-like"/>
</dbReference>
<dbReference type="STRING" id="1274631.LMTR13_20525"/>
<dbReference type="GO" id="GO:0008171">
    <property type="term" value="F:O-methyltransferase activity"/>
    <property type="evidence" value="ECO:0007669"/>
    <property type="project" value="InterPro"/>
</dbReference>
<keyword evidence="1" id="KW-0489">Methyltransferase</keyword>
<dbReference type="SUPFAM" id="SSF53335">
    <property type="entry name" value="S-adenosyl-L-methionine-dependent methyltransferases"/>
    <property type="match status" value="1"/>
</dbReference>
<dbReference type="InterPro" id="IPR001077">
    <property type="entry name" value="COMT_C"/>
</dbReference>
<feature type="domain" description="O-methyltransferase dimerisation" evidence="6">
    <location>
        <begin position="11"/>
        <end position="84"/>
    </location>
</feature>
<dbReference type="PIRSF" id="PIRSF005739">
    <property type="entry name" value="O-mtase"/>
    <property type="match status" value="1"/>
</dbReference>
<gene>
    <name evidence="7" type="ORF">LMTR13_20525</name>
</gene>
<dbReference type="AlphaFoldDB" id="A0A1B1USJ7"/>
<accession>A0A1B1USJ7</accession>
<organism evidence="7 8">
    <name type="scientific">Bradyrhizobium icense</name>
    <dbReference type="NCBI Taxonomy" id="1274631"/>
    <lineage>
        <taxon>Bacteria</taxon>
        <taxon>Pseudomonadati</taxon>
        <taxon>Pseudomonadota</taxon>
        <taxon>Alphaproteobacteria</taxon>
        <taxon>Hyphomicrobiales</taxon>
        <taxon>Nitrobacteraceae</taxon>
        <taxon>Bradyrhizobium</taxon>
    </lineage>
</organism>
<keyword evidence="7" id="KW-0830">Ubiquinone</keyword>
<dbReference type="GO" id="GO:0032259">
    <property type="term" value="P:methylation"/>
    <property type="evidence" value="ECO:0007669"/>
    <property type="project" value="UniProtKB-KW"/>
</dbReference>
<dbReference type="Gene3D" id="1.10.287.1350">
    <property type="match status" value="1"/>
</dbReference>
<dbReference type="RefSeq" id="WP_065732841.1">
    <property type="nucleotide sequence ID" value="NZ_CP016428.1"/>
</dbReference>
<dbReference type="SUPFAM" id="SSF46785">
    <property type="entry name" value="Winged helix' DNA-binding domain"/>
    <property type="match status" value="1"/>
</dbReference>
<dbReference type="OrthoDB" id="9766840at2"/>
<evidence type="ECO:0000256" key="1">
    <source>
        <dbReference type="ARBA" id="ARBA00022603"/>
    </source>
</evidence>
<dbReference type="InterPro" id="IPR036388">
    <property type="entry name" value="WH-like_DNA-bd_sf"/>
</dbReference>
<evidence type="ECO:0000256" key="2">
    <source>
        <dbReference type="ARBA" id="ARBA00022679"/>
    </source>
</evidence>
<dbReference type="GO" id="GO:0046983">
    <property type="term" value="F:protein dimerization activity"/>
    <property type="evidence" value="ECO:0007669"/>
    <property type="project" value="InterPro"/>
</dbReference>
<dbReference type="PANTHER" id="PTHR43712">
    <property type="entry name" value="PUTATIVE (AFU_ORTHOLOGUE AFUA_4G14580)-RELATED"/>
    <property type="match status" value="1"/>
</dbReference>
<evidence type="ECO:0000256" key="3">
    <source>
        <dbReference type="ARBA" id="ARBA00022691"/>
    </source>
</evidence>
<evidence type="ECO:0000256" key="4">
    <source>
        <dbReference type="PIRSR" id="PIRSR005739-1"/>
    </source>
</evidence>
<reference evidence="7 8" key="1">
    <citation type="submission" date="2016-07" db="EMBL/GenBank/DDBJ databases">
        <title>Complete genome sequence of Bradyrhizobium icense LMTR 13T, a potential inoculant strain isolated from lima bean (Phaseolus lunatus) in Peru.</title>
        <authorList>
            <person name="Ormeno-Orrillo E."/>
            <person name="Duran D."/>
            <person name="Rogel M.A."/>
            <person name="Rey L."/>
            <person name="Imperial J."/>
            <person name="Ruiz-Argueso T."/>
            <person name="Martinez-Romero E."/>
        </authorList>
    </citation>
    <scope>NUCLEOTIDE SEQUENCE [LARGE SCALE GENOMIC DNA]</scope>
    <source>
        <strain evidence="7 8">LMTR 13</strain>
    </source>
</reference>
<dbReference type="Pfam" id="PF08100">
    <property type="entry name" value="Dimerisation"/>
    <property type="match status" value="1"/>
</dbReference>
<dbReference type="InterPro" id="IPR036390">
    <property type="entry name" value="WH_DNA-bd_sf"/>
</dbReference>
<dbReference type="Gene3D" id="3.40.50.150">
    <property type="entry name" value="Vaccinia Virus protein VP39"/>
    <property type="match status" value="1"/>
</dbReference>
<keyword evidence="8" id="KW-1185">Reference proteome</keyword>
<keyword evidence="2" id="KW-0808">Transferase</keyword>
<dbReference type="PANTHER" id="PTHR43712:SF2">
    <property type="entry name" value="O-METHYLTRANSFERASE CICE"/>
    <property type="match status" value="1"/>
</dbReference>
<dbReference type="Pfam" id="PF00891">
    <property type="entry name" value="Methyltransf_2"/>
    <property type="match status" value="1"/>
</dbReference>
<proteinExistence type="predicted"/>
<sequence length="330" mass="35846">MTIPAEKLIRLGFGFAVSQALRVVADLEIADRLADGEQSVDDLAAQTSTHADALYRIMRLLAAEGVFRETSERRFGQTELSSLLRSDQRSSPRDLIRMINSEPYLAFAQLGHSVQTGLPAFDETFGKSRFDWLADHPAEAALFQSAMIALSQGSNEAVAEAYDFTPFSKVVDIGGGHGQLLSAILARHPHLSGVLYDLPSGIAAARAGAGGHLPRTDFVAGDFFESVPAGADVYVLKKVIHDWNDEKAVMILRKCRDAMKSDGRVLVAETIVHSGNEPESIKLIDAQMLVVTGGVERTVTQYAALFEAAGLRFERVIPTVRPISILEALR</sequence>
<dbReference type="Proteomes" id="UP000092839">
    <property type="component" value="Chromosome"/>
</dbReference>
<dbReference type="EMBL" id="CP016428">
    <property type="protein sequence ID" value="ANW05723.1"/>
    <property type="molecule type" value="Genomic_DNA"/>
</dbReference>
<dbReference type="Gene3D" id="1.10.10.10">
    <property type="entry name" value="Winged helix-like DNA-binding domain superfamily/Winged helix DNA-binding domain"/>
    <property type="match status" value="1"/>
</dbReference>
<evidence type="ECO:0000259" key="5">
    <source>
        <dbReference type="Pfam" id="PF00891"/>
    </source>
</evidence>
<protein>
    <submittedName>
        <fullName evidence="7">Ubiquinone/menaquinone biosynthesis protein</fullName>
    </submittedName>
</protein>
<dbReference type="InterPro" id="IPR029063">
    <property type="entry name" value="SAM-dependent_MTases_sf"/>
</dbReference>